<dbReference type="SUPFAM" id="SSF53335">
    <property type="entry name" value="S-adenosyl-L-methionine-dependent methyltransferases"/>
    <property type="match status" value="1"/>
</dbReference>
<evidence type="ECO:0000256" key="2">
    <source>
        <dbReference type="ARBA" id="ARBA00022679"/>
    </source>
</evidence>
<evidence type="ECO:0000313" key="3">
    <source>
        <dbReference type="EMBL" id="QBZ83864.1"/>
    </source>
</evidence>
<sequence length="394" mass="44490">MKPNQQLPSPSEEAQQKSLSLQQKIRQMLKRHGMMPFPRFMEMALYTPGLGYYASGLPKIGQQGDFITAPEVSSIFSRCLARQAAQVLETLDTPNVIEFGAGKGTMAKDILRELDALEQPIEQYYIVELSADLRARQQETLQTLPETLFNKVVWLDQLPKDSLQAVVLANEVLDAMPVERLRLEEDQSLRGYVTFNEDKQRFEWDYHPITDATLQKASNAILNLIGTPSPRGYETEINLNIHPWLQSIADFLSQGAVLLIDYGYSRKEYYQPSRHMGTLRCHYQHRAHGDPFFFPGLQDITAHVDFTSVAESGFDTGFKVAGYTTQAHFLMGSGLLEMSGDPTADITESLKIAQQIKTLTLPDEMGESFKVIALTKDVDLSLIGFKLRDLRHQL</sequence>
<proteinExistence type="predicted"/>
<dbReference type="InterPro" id="IPR038375">
    <property type="entry name" value="NDUFAF7_sf"/>
</dbReference>
<dbReference type="GO" id="GO:0032259">
    <property type="term" value="P:methylation"/>
    <property type="evidence" value="ECO:0007669"/>
    <property type="project" value="UniProtKB-KW"/>
</dbReference>
<name>A0A4V1C919_9GAMM</name>
<dbReference type="EMBL" id="CP032096">
    <property type="protein sequence ID" value="QBZ83864.1"/>
    <property type="molecule type" value="Genomic_DNA"/>
</dbReference>
<dbReference type="Proteomes" id="UP000296201">
    <property type="component" value="Chromosome"/>
</dbReference>
<dbReference type="PANTHER" id="PTHR12049">
    <property type="entry name" value="PROTEIN ARGININE METHYLTRANSFERASE NDUFAF7, MITOCHONDRIAL"/>
    <property type="match status" value="1"/>
</dbReference>
<dbReference type="InterPro" id="IPR003788">
    <property type="entry name" value="NDUFAF7"/>
</dbReference>
<dbReference type="Pfam" id="PF02636">
    <property type="entry name" value="Methyltransf_28"/>
    <property type="match status" value="1"/>
</dbReference>
<dbReference type="GO" id="GO:0035243">
    <property type="term" value="F:protein-arginine omega-N symmetric methyltransferase activity"/>
    <property type="evidence" value="ECO:0007669"/>
    <property type="project" value="TreeGrafter"/>
</dbReference>
<dbReference type="AlphaFoldDB" id="A0A4V1C919"/>
<dbReference type="RefSeq" id="WP_135796448.1">
    <property type="nucleotide sequence ID" value="NZ_CP032096.1"/>
</dbReference>
<organism evidence="3 4">
    <name type="scientific">Hydrogenovibrio crunogenus</name>
    <dbReference type="NCBI Taxonomy" id="39765"/>
    <lineage>
        <taxon>Bacteria</taxon>
        <taxon>Pseudomonadati</taxon>
        <taxon>Pseudomonadota</taxon>
        <taxon>Gammaproteobacteria</taxon>
        <taxon>Thiotrichales</taxon>
        <taxon>Piscirickettsiaceae</taxon>
        <taxon>Hydrogenovibrio</taxon>
    </lineage>
</organism>
<keyword evidence="2 3" id="KW-0808">Transferase</keyword>
<accession>A0A4V1C919</accession>
<protein>
    <submittedName>
        <fullName evidence="3">SAM-dependent methyltransferase</fullName>
    </submittedName>
</protein>
<reference evidence="3 4" key="1">
    <citation type="submission" date="2018-08" db="EMBL/GenBank/DDBJ databases">
        <title>Horizontal acquisition of hydrogen conversion ability and other habitat adaptations in Hydrogenovibrio crunogenus strains.</title>
        <authorList>
            <person name="Gonnella G."/>
            <person name="Adam N."/>
            <person name="Perner M."/>
        </authorList>
    </citation>
    <scope>NUCLEOTIDE SEQUENCE [LARGE SCALE GENOMIC DNA]</scope>
    <source>
        <strain evidence="3 4">SP-41</strain>
    </source>
</reference>
<dbReference type="InterPro" id="IPR029063">
    <property type="entry name" value="SAM-dependent_MTases_sf"/>
</dbReference>
<gene>
    <name evidence="3" type="ORF">GHNINEIG_01932</name>
</gene>
<keyword evidence="1 3" id="KW-0489">Methyltransferase</keyword>
<keyword evidence="4" id="KW-1185">Reference proteome</keyword>
<dbReference type="PANTHER" id="PTHR12049:SF7">
    <property type="entry name" value="PROTEIN ARGININE METHYLTRANSFERASE NDUFAF7, MITOCHONDRIAL"/>
    <property type="match status" value="1"/>
</dbReference>
<evidence type="ECO:0000256" key="1">
    <source>
        <dbReference type="ARBA" id="ARBA00022603"/>
    </source>
</evidence>
<dbReference type="Gene3D" id="3.40.50.12710">
    <property type="match status" value="1"/>
</dbReference>
<evidence type="ECO:0000313" key="4">
    <source>
        <dbReference type="Proteomes" id="UP000296201"/>
    </source>
</evidence>
<dbReference type="OrthoDB" id="9794208at2"/>